<name>A0ABV2KQL7_9HYPH</name>
<dbReference type="EMBL" id="JBEPMN010000027">
    <property type="protein sequence ID" value="MET3663361.1"/>
    <property type="molecule type" value="Genomic_DNA"/>
</dbReference>
<dbReference type="Proteomes" id="UP001549143">
    <property type="component" value="Unassembled WGS sequence"/>
</dbReference>
<comment type="caution">
    <text evidence="1">The sequence shown here is derived from an EMBL/GenBank/DDBJ whole genome shotgun (WGS) entry which is preliminary data.</text>
</comment>
<evidence type="ECO:0000313" key="1">
    <source>
        <dbReference type="EMBL" id="MET3663361.1"/>
    </source>
</evidence>
<gene>
    <name evidence="1" type="ORF">ABID44_003717</name>
</gene>
<sequence length="39" mass="4580">MNIDILGIDIAKKVFQLREIYPLLVSLRLYPRDVQLPPE</sequence>
<proteinExistence type="predicted"/>
<reference evidence="1 2" key="1">
    <citation type="submission" date="2024-06" db="EMBL/GenBank/DDBJ databases">
        <title>Genomic Encyclopedia of Type Strains, Phase IV (KMG-IV): sequencing the most valuable type-strain genomes for metagenomic binning, comparative biology and taxonomic classification.</title>
        <authorList>
            <person name="Goeker M."/>
        </authorList>
    </citation>
    <scope>NUCLEOTIDE SEQUENCE [LARGE SCALE GENOMIC DNA]</scope>
    <source>
        <strain evidence="1 2">DSM 19730</strain>
    </source>
</reference>
<evidence type="ECO:0000313" key="2">
    <source>
        <dbReference type="Proteomes" id="UP001549143"/>
    </source>
</evidence>
<keyword evidence="2" id="KW-1185">Reference proteome</keyword>
<evidence type="ECO:0008006" key="3">
    <source>
        <dbReference type="Google" id="ProtNLM"/>
    </source>
</evidence>
<accession>A0ABV2KQL7</accession>
<protein>
    <recommendedName>
        <fullName evidence="3">Transposase</fullName>
    </recommendedName>
</protein>
<organism evidence="1 2">
    <name type="scientific">Aquamicrobium ahrensii</name>
    <dbReference type="NCBI Taxonomy" id="469551"/>
    <lineage>
        <taxon>Bacteria</taxon>
        <taxon>Pseudomonadati</taxon>
        <taxon>Pseudomonadota</taxon>
        <taxon>Alphaproteobacteria</taxon>
        <taxon>Hyphomicrobiales</taxon>
        <taxon>Phyllobacteriaceae</taxon>
        <taxon>Aquamicrobium</taxon>
    </lineage>
</organism>